<dbReference type="InterPro" id="IPR036291">
    <property type="entry name" value="NAD(P)-bd_dom_sf"/>
</dbReference>
<dbReference type="Pfam" id="PF00107">
    <property type="entry name" value="ADH_zinc_N"/>
    <property type="match status" value="1"/>
</dbReference>
<dbReference type="InterPro" id="IPR011032">
    <property type="entry name" value="GroES-like_sf"/>
</dbReference>
<organism evidence="3 4">
    <name type="scientific">Thalassovita litoralis</name>
    <dbReference type="NCBI Taxonomy" id="1010611"/>
    <lineage>
        <taxon>Bacteria</taxon>
        <taxon>Pseudomonadati</taxon>
        <taxon>Pseudomonadota</taxon>
        <taxon>Alphaproteobacteria</taxon>
        <taxon>Rhodobacterales</taxon>
        <taxon>Roseobacteraceae</taxon>
        <taxon>Thalassovita</taxon>
    </lineage>
</organism>
<dbReference type="EMBL" id="FXTO01000022">
    <property type="protein sequence ID" value="SMO89891.1"/>
    <property type="molecule type" value="Genomic_DNA"/>
</dbReference>
<dbReference type="RefSeq" id="WP_142494226.1">
    <property type="nucleotide sequence ID" value="NZ_FXTO01000022.1"/>
</dbReference>
<dbReference type="Gene3D" id="3.40.50.720">
    <property type="entry name" value="NAD(P)-binding Rossmann-like Domain"/>
    <property type="match status" value="1"/>
</dbReference>
<dbReference type="SMART" id="SM00829">
    <property type="entry name" value="PKS_ER"/>
    <property type="match status" value="1"/>
</dbReference>
<dbReference type="InterPro" id="IPR013149">
    <property type="entry name" value="ADH-like_C"/>
</dbReference>
<dbReference type="AlphaFoldDB" id="A0A521F2M7"/>
<dbReference type="InterPro" id="IPR013154">
    <property type="entry name" value="ADH-like_N"/>
</dbReference>
<dbReference type="PANTHER" id="PTHR44154">
    <property type="entry name" value="QUINONE OXIDOREDUCTASE"/>
    <property type="match status" value="1"/>
</dbReference>
<name>A0A521F2M7_9RHOB</name>
<evidence type="ECO:0000313" key="4">
    <source>
        <dbReference type="Proteomes" id="UP000316030"/>
    </source>
</evidence>
<dbReference type="Pfam" id="PF08240">
    <property type="entry name" value="ADH_N"/>
    <property type="match status" value="1"/>
</dbReference>
<protein>
    <submittedName>
        <fullName evidence="3">NADPH2:quinone reductase</fullName>
    </submittedName>
</protein>
<sequence>MRAITYQALGPAQDVLHLTDLPRPSPATGEVLVRVHYSGVNPSDVKLRNGARPGITAPPFPVMIPHSDGAGIIEAVGEGVPADRVGERVWIWNAGWQRANGTAADYVCLPQAQAVPLPDSVTLQTGAVLGIPGLTACHCVFGGGEIRGKTLLISGGSGTVGVLAVQLAKWGGAKVIATASPALAPRVRAAGADAVLDYAAPDLAAQVLAANDNTPIDRVIEVEAGLNIDLITEVIAVGGSIAAYGSAQKTEFTLPFYALMFKHVTLQMVLIYLLPMEDRIAAIMRLHSALTEGALHLDISAIYPAEECAAAHEAVETGHRKGAVLVSFE</sequence>
<dbReference type="SUPFAM" id="SSF51735">
    <property type="entry name" value="NAD(P)-binding Rossmann-fold domains"/>
    <property type="match status" value="1"/>
</dbReference>
<dbReference type="InterPro" id="IPR020843">
    <property type="entry name" value="ER"/>
</dbReference>
<feature type="domain" description="Enoyl reductase (ER)" evidence="2">
    <location>
        <begin position="12"/>
        <end position="326"/>
    </location>
</feature>
<keyword evidence="4" id="KW-1185">Reference proteome</keyword>
<dbReference type="GO" id="GO:0016491">
    <property type="term" value="F:oxidoreductase activity"/>
    <property type="evidence" value="ECO:0007669"/>
    <property type="project" value="InterPro"/>
</dbReference>
<dbReference type="OrthoDB" id="7355832at2"/>
<accession>A0A521F2M7</accession>
<dbReference type="CDD" id="cd08253">
    <property type="entry name" value="zeta_crystallin"/>
    <property type="match status" value="1"/>
</dbReference>
<dbReference type="SUPFAM" id="SSF50129">
    <property type="entry name" value="GroES-like"/>
    <property type="match status" value="1"/>
</dbReference>
<dbReference type="InterPro" id="IPR051603">
    <property type="entry name" value="Zinc-ADH_QOR/CCCR"/>
</dbReference>
<keyword evidence="1" id="KW-0521">NADP</keyword>
<evidence type="ECO:0000313" key="3">
    <source>
        <dbReference type="EMBL" id="SMO89891.1"/>
    </source>
</evidence>
<evidence type="ECO:0000256" key="1">
    <source>
        <dbReference type="ARBA" id="ARBA00022857"/>
    </source>
</evidence>
<evidence type="ECO:0000259" key="2">
    <source>
        <dbReference type="SMART" id="SM00829"/>
    </source>
</evidence>
<proteinExistence type="predicted"/>
<gene>
    <name evidence="3" type="ORF">SAMN06265173_12258</name>
</gene>
<dbReference type="PANTHER" id="PTHR44154:SF1">
    <property type="entry name" value="QUINONE OXIDOREDUCTASE"/>
    <property type="match status" value="1"/>
</dbReference>
<dbReference type="Gene3D" id="3.90.180.10">
    <property type="entry name" value="Medium-chain alcohol dehydrogenases, catalytic domain"/>
    <property type="match status" value="1"/>
</dbReference>
<reference evidence="3 4" key="1">
    <citation type="submission" date="2017-05" db="EMBL/GenBank/DDBJ databases">
        <authorList>
            <person name="Varghese N."/>
            <person name="Submissions S."/>
        </authorList>
    </citation>
    <scope>NUCLEOTIDE SEQUENCE [LARGE SCALE GENOMIC DNA]</scope>
    <source>
        <strain evidence="3 4">DSM 29506</strain>
    </source>
</reference>
<dbReference type="Proteomes" id="UP000316030">
    <property type="component" value="Unassembled WGS sequence"/>
</dbReference>